<evidence type="ECO:0000313" key="2">
    <source>
        <dbReference type="EMBL" id="AFC29767.1"/>
    </source>
</evidence>
<dbReference type="HOGENOM" id="CLU_081833_1_0_9"/>
<dbReference type="RefSeq" id="WP_014369987.1">
    <property type="nucleotide sequence ID" value="NC_016935.1"/>
</dbReference>
<evidence type="ECO:0000313" key="3">
    <source>
        <dbReference type="Proteomes" id="UP000007523"/>
    </source>
</evidence>
<accession>H6NL60</accession>
<dbReference type="EMBL" id="CP003235">
    <property type="protein sequence ID" value="AFC29767.1"/>
    <property type="molecule type" value="Genomic_DNA"/>
</dbReference>
<protein>
    <recommendedName>
        <fullName evidence="4">DUF1361 domain-containing protein</fullName>
    </recommendedName>
</protein>
<keyword evidence="3" id="KW-1185">Reference proteome</keyword>
<dbReference type="STRING" id="1116391.PM3016_2895"/>
<dbReference type="AlphaFoldDB" id="H6NL60"/>
<feature type="transmembrane region" description="Helical" evidence="1">
    <location>
        <begin position="62"/>
        <end position="80"/>
    </location>
</feature>
<keyword evidence="1" id="KW-1133">Transmembrane helix</keyword>
<feature type="transmembrane region" description="Helical" evidence="1">
    <location>
        <begin position="33"/>
        <end position="55"/>
    </location>
</feature>
<sequence>MAPLSLRPVLGLLGGLSGVCVIVHLLATPQTYYNFLIWNLFLAWLPFLFSTAALALNGRRRLGPAGLFALGILGVAWLLLLPNSPYVLTDLIHLTVRRELYTEAGRLVLTYWTDFLLIFTFAWTGIILGMLSLYQFQYIIFTRTNMAVSWLFAALASLLSGYGILLGREYRLNSWDVLGKPSAVLDIVSDTLEPSSIIVCLFFGTVLLMMYATVHTLLGLAARDSRSWPY</sequence>
<name>H6NL60_9BACL</name>
<feature type="transmembrane region" description="Helical" evidence="1">
    <location>
        <begin position="146"/>
        <end position="165"/>
    </location>
</feature>
<feature type="transmembrane region" description="Helical" evidence="1">
    <location>
        <begin position="196"/>
        <end position="222"/>
    </location>
</feature>
<keyword evidence="1" id="KW-0472">Membrane</keyword>
<evidence type="ECO:0008006" key="4">
    <source>
        <dbReference type="Google" id="ProtNLM"/>
    </source>
</evidence>
<gene>
    <name evidence="2" type="ORF">PM3016_2895</name>
</gene>
<dbReference type="Pfam" id="PF07099">
    <property type="entry name" value="DUF1361"/>
    <property type="match status" value="1"/>
</dbReference>
<proteinExistence type="predicted"/>
<organism evidence="2 3">
    <name type="scientific">Paenibacillus mucilaginosus 3016</name>
    <dbReference type="NCBI Taxonomy" id="1116391"/>
    <lineage>
        <taxon>Bacteria</taxon>
        <taxon>Bacillati</taxon>
        <taxon>Bacillota</taxon>
        <taxon>Bacilli</taxon>
        <taxon>Bacillales</taxon>
        <taxon>Paenibacillaceae</taxon>
        <taxon>Paenibacillus</taxon>
    </lineage>
</organism>
<evidence type="ECO:0000256" key="1">
    <source>
        <dbReference type="SAM" id="Phobius"/>
    </source>
</evidence>
<dbReference type="InterPro" id="IPR009793">
    <property type="entry name" value="DUF1361"/>
</dbReference>
<dbReference type="Proteomes" id="UP000007523">
    <property type="component" value="Chromosome"/>
</dbReference>
<feature type="transmembrane region" description="Helical" evidence="1">
    <location>
        <begin position="9"/>
        <end position="27"/>
    </location>
</feature>
<keyword evidence="1" id="KW-0812">Transmembrane</keyword>
<dbReference type="KEGG" id="pmq:PM3016_2895"/>
<feature type="transmembrane region" description="Helical" evidence="1">
    <location>
        <begin position="115"/>
        <end position="134"/>
    </location>
</feature>
<reference evidence="2 3" key="1">
    <citation type="journal article" date="2012" name="J. Bacteriol.">
        <title>Complete Genome Sequence of Paenibacillus mucilaginosus 3016, a Bacterium Functional as Microbial Fertilizer.</title>
        <authorList>
            <person name="Ma M."/>
            <person name="Wang Z."/>
            <person name="Li L."/>
            <person name="Jiang X."/>
            <person name="Guan D."/>
            <person name="Cao F."/>
            <person name="Chen H."/>
            <person name="Wang X."/>
            <person name="Shen D."/>
            <person name="Du B."/>
            <person name="Li J."/>
        </authorList>
    </citation>
    <scope>NUCLEOTIDE SEQUENCE [LARGE SCALE GENOMIC DNA]</scope>
    <source>
        <strain evidence="2 3">3016</strain>
    </source>
</reference>